<evidence type="ECO:0000256" key="1">
    <source>
        <dbReference type="SAM" id="Phobius"/>
    </source>
</evidence>
<dbReference type="PATRIC" id="fig|2702.101.peg.209"/>
<keyword evidence="1" id="KW-0472">Membrane</keyword>
<keyword evidence="2" id="KW-0732">Signal</keyword>
<protein>
    <recommendedName>
        <fullName evidence="3">TPM domain-containing protein</fullName>
    </recommendedName>
</protein>
<evidence type="ECO:0000313" key="5">
    <source>
        <dbReference type="Proteomes" id="UP000070505"/>
    </source>
</evidence>
<gene>
    <name evidence="4" type="ORF">HMPREF3230_00211</name>
</gene>
<sequence>MWMKKKKISCNSLAFVIIAVFACVFLISSCNFSCSAPNAFAQEVTKSKHSSDNIIATDSITDTENLLGDSVNRVSDAIDQTKKQTGVSVRLLYISTFGNTNDPSKWASELLTSTNPAPNTLLLAVASQDGRLVVAVSSNSDEWLKRKSTVDAISDAASKALMDPSNPKWSESALAMMKQINMSKKTSTTTFTSIVSTIVMIAILIAIAIVVTLILVHKNKVIKELASGKRKPRRRHAK</sequence>
<dbReference type="PROSITE" id="PS51257">
    <property type="entry name" value="PROKAR_LIPOPROTEIN"/>
    <property type="match status" value="1"/>
</dbReference>
<dbReference type="Gene3D" id="3.10.310.50">
    <property type="match status" value="1"/>
</dbReference>
<feature type="transmembrane region" description="Helical" evidence="1">
    <location>
        <begin position="191"/>
        <end position="216"/>
    </location>
</feature>
<accession>A0A135ZAP1</accession>
<evidence type="ECO:0000256" key="2">
    <source>
        <dbReference type="SAM" id="SignalP"/>
    </source>
</evidence>
<dbReference type="EMBL" id="LSRC01000010">
    <property type="protein sequence ID" value="KXI18708.1"/>
    <property type="molecule type" value="Genomic_DNA"/>
</dbReference>
<name>A0A135ZAP1_GARVA</name>
<dbReference type="AlphaFoldDB" id="A0A135ZAP1"/>
<reference evidence="5" key="1">
    <citation type="submission" date="2016-02" db="EMBL/GenBank/DDBJ databases">
        <authorList>
            <person name="Mitreva M."/>
            <person name="Pepin K.H."/>
            <person name="Mihindukulasuriya K.A."/>
            <person name="Fulton R."/>
            <person name="Fronick C."/>
            <person name="O'Laughlin M."/>
            <person name="Miner T."/>
            <person name="Herter B."/>
            <person name="Rosa B.A."/>
            <person name="Cordes M."/>
            <person name="Tomlinson C."/>
            <person name="Wollam A."/>
            <person name="Palsikar V.B."/>
            <person name="Mardis E.R."/>
            <person name="Wilson R.K."/>
        </authorList>
    </citation>
    <scope>NUCLEOTIDE SEQUENCE [LARGE SCALE GENOMIC DNA]</scope>
    <source>
        <strain evidence="5">CMW7778B</strain>
    </source>
</reference>
<dbReference type="Proteomes" id="UP000070505">
    <property type="component" value="Unassembled WGS sequence"/>
</dbReference>
<proteinExistence type="predicted"/>
<dbReference type="InterPro" id="IPR007621">
    <property type="entry name" value="TPM_dom"/>
</dbReference>
<comment type="caution">
    <text evidence="4">The sequence shown here is derived from an EMBL/GenBank/DDBJ whole genome shotgun (WGS) entry which is preliminary data.</text>
</comment>
<keyword evidence="1" id="KW-1133">Transmembrane helix</keyword>
<feature type="domain" description="TPM" evidence="3">
    <location>
        <begin position="60"/>
        <end position="153"/>
    </location>
</feature>
<feature type="chain" id="PRO_5007468744" description="TPM domain-containing protein" evidence="2">
    <location>
        <begin position="42"/>
        <end position="238"/>
    </location>
</feature>
<organism evidence="4 5">
    <name type="scientific">Gardnerella vaginalis</name>
    <dbReference type="NCBI Taxonomy" id="2702"/>
    <lineage>
        <taxon>Bacteria</taxon>
        <taxon>Bacillati</taxon>
        <taxon>Actinomycetota</taxon>
        <taxon>Actinomycetes</taxon>
        <taxon>Bifidobacteriales</taxon>
        <taxon>Bifidobacteriaceae</taxon>
        <taxon>Gardnerella</taxon>
    </lineage>
</organism>
<dbReference type="RefSeq" id="WP_075523140.1">
    <property type="nucleotide sequence ID" value="NZ_KQ961853.1"/>
</dbReference>
<dbReference type="Pfam" id="PF04536">
    <property type="entry name" value="TPM_phosphatase"/>
    <property type="match status" value="1"/>
</dbReference>
<keyword evidence="1" id="KW-0812">Transmembrane</keyword>
<evidence type="ECO:0000259" key="3">
    <source>
        <dbReference type="Pfam" id="PF04536"/>
    </source>
</evidence>
<evidence type="ECO:0000313" key="4">
    <source>
        <dbReference type="EMBL" id="KXI18708.1"/>
    </source>
</evidence>
<feature type="signal peptide" evidence="2">
    <location>
        <begin position="1"/>
        <end position="41"/>
    </location>
</feature>